<feature type="transmembrane region" description="Helical" evidence="9">
    <location>
        <begin position="113"/>
        <end position="140"/>
    </location>
</feature>
<evidence type="ECO:0000256" key="8">
    <source>
        <dbReference type="RuleBase" id="RU003732"/>
    </source>
</evidence>
<organism evidence="10 11">
    <name type="scientific">Dimorphilus gyrociliatus</name>
    <dbReference type="NCBI Taxonomy" id="2664684"/>
    <lineage>
        <taxon>Eukaryota</taxon>
        <taxon>Metazoa</taxon>
        <taxon>Spiralia</taxon>
        <taxon>Lophotrochozoa</taxon>
        <taxon>Annelida</taxon>
        <taxon>Polychaeta</taxon>
        <taxon>Polychaeta incertae sedis</taxon>
        <taxon>Dinophilidae</taxon>
        <taxon>Dimorphilus</taxon>
    </lineage>
</organism>
<feature type="binding site" evidence="6">
    <location>
        <position position="50"/>
    </location>
    <ligand>
        <name>Na(+)</name>
        <dbReference type="ChEBI" id="CHEBI:29101"/>
        <label>1</label>
    </ligand>
</feature>
<dbReference type="AlphaFoldDB" id="A0A7I8VE39"/>
<dbReference type="InterPro" id="IPR000175">
    <property type="entry name" value="Na/ntran_symport"/>
</dbReference>
<dbReference type="PROSITE" id="PS50267">
    <property type="entry name" value="NA_NEUROTRAN_SYMP_3"/>
    <property type="match status" value="1"/>
</dbReference>
<keyword evidence="6" id="KW-0915">Sodium</keyword>
<accession>A0A7I8VE39</accession>
<keyword evidence="8" id="KW-0769">Symport</keyword>
<dbReference type="InterPro" id="IPR037272">
    <property type="entry name" value="SNS_sf"/>
</dbReference>
<feature type="transmembrane region" description="Helical" evidence="9">
    <location>
        <begin position="456"/>
        <end position="476"/>
    </location>
</feature>
<dbReference type="PANTHER" id="PTHR11616:SF240">
    <property type="entry name" value="BLOATED TUBULES, ISOFORM B-RELATED"/>
    <property type="match status" value="1"/>
</dbReference>
<dbReference type="OrthoDB" id="6115417at2759"/>
<feature type="transmembrane region" description="Helical" evidence="9">
    <location>
        <begin position="423"/>
        <end position="444"/>
    </location>
</feature>
<keyword evidence="7" id="KW-1015">Disulfide bond</keyword>
<dbReference type="Pfam" id="PF00209">
    <property type="entry name" value="SNF"/>
    <property type="match status" value="1"/>
</dbReference>
<sequence length="626" mass="70375">MTPNPDAFEEKEIGTVLLNKNDREKKDSSPNRDEWQGKLDFVMSALSFAVGMGNLWRFPYLVYSNGGGAFLIPYIIMVILAGFPLLFLEFAFGQFGRLGVVSIWKAVPLMQGIGWCMFFISLISCIYYNMIVAISFFYFFASFTSDVPWRTCGSWSTKNCERNLSSVDSSNTTLFENLTSVQNTSKSASDEYFHQHVLNISDGVDNLGGVQWKLALCLLLSWAIVFICLSKGIKTSGKATYVTSTFPYVILIILLIRGLTLEGSMEGIKYYVLPDWKQLASAKVWGDAAVQVFFSMSTCWGGLITLASYNNYRNNCFRDALVVAVGDGLTSIFGGFVIFSIIGYMAHELNVPVEDVATQGAGLAFVVYPQAVTMLPLSPLWAILFMLMLLNLGLGTQFTLVTTVHTTIMDVFQKYFKVPRRRILLLLTICIVCYLFGLTCATRGGMYVLQLMDKYAPSYGLLTVGLAECIALSWLYGIDKFFKDIESMIGRPPLAFFFKICWQFLTPVSIIFILLFTFADFKRSKYDDYIYPLWADGIGWLIALFEISCIPATAIYKLYTTKGDLIERIKKLIKPSEEWGHELKTLELKEFTLTAVNGETTEKLSSPLQTINNISIYDENLPNSKI</sequence>
<feature type="transmembrane region" description="Helical" evidence="9">
    <location>
        <begin position="70"/>
        <end position="92"/>
    </location>
</feature>
<proteinExistence type="inferred from homology"/>
<dbReference type="SUPFAM" id="SSF161070">
    <property type="entry name" value="SNF-like"/>
    <property type="match status" value="1"/>
</dbReference>
<feature type="disulfide bond" evidence="7">
    <location>
        <begin position="152"/>
        <end position="160"/>
    </location>
</feature>
<keyword evidence="2 8" id="KW-0813">Transport</keyword>
<protein>
    <recommendedName>
        <fullName evidence="8">Transporter</fullName>
    </recommendedName>
</protein>
<keyword evidence="11" id="KW-1185">Reference proteome</keyword>
<feature type="binding site" evidence="6">
    <location>
        <position position="295"/>
    </location>
    <ligand>
        <name>Na(+)</name>
        <dbReference type="ChEBI" id="CHEBI:29101"/>
        <label>1</label>
    </ligand>
</feature>
<evidence type="ECO:0000256" key="1">
    <source>
        <dbReference type="ARBA" id="ARBA00004141"/>
    </source>
</evidence>
<evidence type="ECO:0000256" key="6">
    <source>
        <dbReference type="PIRSR" id="PIRSR600175-1"/>
    </source>
</evidence>
<feature type="binding site" evidence="6">
    <location>
        <position position="49"/>
    </location>
    <ligand>
        <name>Na(+)</name>
        <dbReference type="ChEBI" id="CHEBI:29101"/>
        <label>2</label>
    </ligand>
</feature>
<feature type="transmembrane region" description="Helical" evidence="9">
    <location>
        <begin position="321"/>
        <end position="346"/>
    </location>
</feature>
<feature type="transmembrane region" description="Helical" evidence="9">
    <location>
        <begin position="538"/>
        <end position="559"/>
    </location>
</feature>
<keyword evidence="3 8" id="KW-0812">Transmembrane</keyword>
<comment type="subcellular location">
    <subcellularLocation>
        <location evidence="1">Membrane</location>
        <topology evidence="1">Multi-pass membrane protein</topology>
    </subcellularLocation>
</comment>
<dbReference type="EMBL" id="CAJFCJ010000005">
    <property type="protein sequence ID" value="CAD5114513.1"/>
    <property type="molecule type" value="Genomic_DNA"/>
</dbReference>
<keyword evidence="5 9" id="KW-0472">Membrane</keyword>
<feature type="transmembrane region" description="Helical" evidence="9">
    <location>
        <begin position="288"/>
        <end position="309"/>
    </location>
</feature>
<dbReference type="GO" id="GO:0015375">
    <property type="term" value="F:glycine:sodium symporter activity"/>
    <property type="evidence" value="ECO:0007669"/>
    <property type="project" value="TreeGrafter"/>
</dbReference>
<gene>
    <name evidence="10" type="ORF">DGYR_LOCUS3349</name>
</gene>
<keyword evidence="4 9" id="KW-1133">Transmembrane helix</keyword>
<feature type="transmembrane region" description="Helical" evidence="9">
    <location>
        <begin position="241"/>
        <end position="260"/>
    </location>
</feature>
<comment type="similarity">
    <text evidence="8">Belongs to the sodium:neurotransmitter symporter (SNF) (TC 2.A.22) family.</text>
</comment>
<evidence type="ECO:0000313" key="11">
    <source>
        <dbReference type="Proteomes" id="UP000549394"/>
    </source>
</evidence>
<feature type="binding site" evidence="6">
    <location>
        <position position="54"/>
    </location>
    <ligand>
        <name>Na(+)</name>
        <dbReference type="ChEBI" id="CHEBI:29101"/>
        <label>1</label>
    </ligand>
</feature>
<dbReference type="PANTHER" id="PTHR11616">
    <property type="entry name" value="SODIUM/CHLORIDE DEPENDENT TRANSPORTER"/>
    <property type="match status" value="1"/>
</dbReference>
<feature type="transmembrane region" description="Helical" evidence="9">
    <location>
        <begin position="496"/>
        <end position="518"/>
    </location>
</feature>
<name>A0A7I8VE39_9ANNE</name>
<evidence type="ECO:0000256" key="4">
    <source>
        <dbReference type="ARBA" id="ARBA00022989"/>
    </source>
</evidence>
<evidence type="ECO:0000256" key="3">
    <source>
        <dbReference type="ARBA" id="ARBA00022692"/>
    </source>
</evidence>
<feature type="transmembrane region" description="Helical" evidence="9">
    <location>
        <begin position="39"/>
        <end position="58"/>
    </location>
</feature>
<feature type="transmembrane region" description="Helical" evidence="9">
    <location>
        <begin position="210"/>
        <end position="229"/>
    </location>
</feature>
<dbReference type="Proteomes" id="UP000549394">
    <property type="component" value="Unassembled WGS sequence"/>
</dbReference>
<evidence type="ECO:0000256" key="5">
    <source>
        <dbReference type="ARBA" id="ARBA00023136"/>
    </source>
</evidence>
<keyword evidence="6" id="KW-0479">Metal-binding</keyword>
<dbReference type="PRINTS" id="PR00176">
    <property type="entry name" value="NANEUSMPORT"/>
</dbReference>
<evidence type="ECO:0000313" key="10">
    <source>
        <dbReference type="EMBL" id="CAD5114513.1"/>
    </source>
</evidence>
<dbReference type="GO" id="GO:0005886">
    <property type="term" value="C:plasma membrane"/>
    <property type="evidence" value="ECO:0007669"/>
    <property type="project" value="TreeGrafter"/>
</dbReference>
<feature type="transmembrane region" description="Helical" evidence="9">
    <location>
        <begin position="380"/>
        <end position="402"/>
    </location>
</feature>
<dbReference type="GO" id="GO:0046872">
    <property type="term" value="F:metal ion binding"/>
    <property type="evidence" value="ECO:0007669"/>
    <property type="project" value="UniProtKB-KW"/>
</dbReference>
<evidence type="ECO:0000256" key="2">
    <source>
        <dbReference type="ARBA" id="ARBA00022448"/>
    </source>
</evidence>
<dbReference type="PROSITE" id="PS00610">
    <property type="entry name" value="NA_NEUROTRAN_SYMP_1"/>
    <property type="match status" value="1"/>
</dbReference>
<feature type="binding site" evidence="6">
    <location>
        <position position="392"/>
    </location>
    <ligand>
        <name>Na(+)</name>
        <dbReference type="ChEBI" id="CHEBI:29101"/>
        <label>1</label>
    </ligand>
</feature>
<evidence type="ECO:0000256" key="7">
    <source>
        <dbReference type="PIRSR" id="PIRSR600175-2"/>
    </source>
</evidence>
<evidence type="ECO:0000256" key="9">
    <source>
        <dbReference type="SAM" id="Phobius"/>
    </source>
</evidence>
<dbReference type="PROSITE" id="PS00754">
    <property type="entry name" value="NA_NEUROTRAN_SYMP_2"/>
    <property type="match status" value="1"/>
</dbReference>
<reference evidence="10 11" key="1">
    <citation type="submission" date="2020-08" db="EMBL/GenBank/DDBJ databases">
        <authorList>
            <person name="Hejnol A."/>
        </authorList>
    </citation>
    <scope>NUCLEOTIDE SEQUENCE [LARGE SCALE GENOMIC DNA]</scope>
</reference>
<comment type="caution">
    <text evidence="10">The sequence shown here is derived from an EMBL/GenBank/DDBJ whole genome shotgun (WGS) entry which is preliminary data.</text>
</comment>